<dbReference type="PANTHER" id="PTHR38430">
    <property type="entry name" value="PROTEIN-ARGININE KINASE ACTIVATOR PROTEIN"/>
    <property type="match status" value="1"/>
</dbReference>
<organism evidence="4 5">
    <name type="scientific">Neorhodopirellula lusitana</name>
    <dbReference type="NCBI Taxonomy" id="445327"/>
    <lineage>
        <taxon>Bacteria</taxon>
        <taxon>Pseudomonadati</taxon>
        <taxon>Planctomycetota</taxon>
        <taxon>Planctomycetia</taxon>
        <taxon>Pirellulales</taxon>
        <taxon>Pirellulaceae</taxon>
        <taxon>Neorhodopirellula</taxon>
    </lineage>
</organism>
<dbReference type="PANTHER" id="PTHR38430:SF1">
    <property type="entry name" value="PROTEIN-ARGININE KINASE ACTIVATOR PROTEIN"/>
    <property type="match status" value="1"/>
</dbReference>
<evidence type="ECO:0000313" key="5">
    <source>
        <dbReference type="Proteomes" id="UP001158067"/>
    </source>
</evidence>
<dbReference type="Pfam" id="PF02151">
    <property type="entry name" value="UVR"/>
    <property type="match status" value="1"/>
</dbReference>
<name>A0ABY1PNN1_9BACT</name>
<proteinExistence type="predicted"/>
<dbReference type="InterPro" id="IPR036876">
    <property type="entry name" value="UVR_dom_sf"/>
</dbReference>
<evidence type="ECO:0000259" key="3">
    <source>
        <dbReference type="PROSITE" id="PS50151"/>
    </source>
</evidence>
<dbReference type="Proteomes" id="UP001158067">
    <property type="component" value="Unassembled WGS sequence"/>
</dbReference>
<feature type="region of interest" description="Disordered" evidence="2">
    <location>
        <begin position="155"/>
        <end position="201"/>
    </location>
</feature>
<dbReference type="SUPFAM" id="SSF46600">
    <property type="entry name" value="C-terminal UvrC-binding domain of UvrB"/>
    <property type="match status" value="1"/>
</dbReference>
<evidence type="ECO:0000256" key="1">
    <source>
        <dbReference type="ARBA" id="ARBA00023236"/>
    </source>
</evidence>
<sequence length="201" mass="21982">MKCQYCDKPATFHITELTQPGGPQILHLCEQHARTVLQKEETSPIKTITGALAKQLQLGQTKEELKKLDQKECPACGITFFEFRNSGRLGCPMDYTHFESDLTPLLVNIHDALEHTGKRPSRAAANVDAQTELISLRKEMEAAVAREDYEAASKIRDQINEIQGDPKHPSAAESTDDSSNAGETDAPAQEDDSSDGSEGGS</sequence>
<comment type="caution">
    <text evidence="4">The sequence shown here is derived from an EMBL/GenBank/DDBJ whole genome shotgun (WGS) entry which is preliminary data.</text>
</comment>
<reference evidence="4 5" key="1">
    <citation type="submission" date="2017-05" db="EMBL/GenBank/DDBJ databases">
        <authorList>
            <person name="Varghese N."/>
            <person name="Submissions S."/>
        </authorList>
    </citation>
    <scope>NUCLEOTIDE SEQUENCE [LARGE SCALE GENOMIC DNA]</scope>
    <source>
        <strain evidence="4 5">DSM 25457</strain>
    </source>
</reference>
<evidence type="ECO:0000256" key="2">
    <source>
        <dbReference type="SAM" id="MobiDB-lite"/>
    </source>
</evidence>
<dbReference type="InterPro" id="IPR025542">
    <property type="entry name" value="YacH"/>
</dbReference>
<dbReference type="EMBL" id="FXUG01000001">
    <property type="protein sequence ID" value="SMP39803.1"/>
    <property type="molecule type" value="Genomic_DNA"/>
</dbReference>
<dbReference type="GO" id="GO:0016301">
    <property type="term" value="F:kinase activity"/>
    <property type="evidence" value="ECO:0007669"/>
    <property type="project" value="UniProtKB-KW"/>
</dbReference>
<dbReference type="PIRSF" id="PIRSF015034">
    <property type="entry name" value="YacH"/>
    <property type="match status" value="1"/>
</dbReference>
<dbReference type="InterPro" id="IPR001943">
    <property type="entry name" value="UVR_dom"/>
</dbReference>
<feature type="compositionally biased region" description="Basic and acidic residues" evidence="2">
    <location>
        <begin position="155"/>
        <end position="170"/>
    </location>
</feature>
<keyword evidence="5" id="KW-1185">Reference proteome</keyword>
<evidence type="ECO:0000313" key="4">
    <source>
        <dbReference type="EMBL" id="SMP39803.1"/>
    </source>
</evidence>
<accession>A0ABY1PNN1</accession>
<feature type="domain" description="UVR" evidence="3">
    <location>
        <begin position="130"/>
        <end position="165"/>
    </location>
</feature>
<dbReference type="RefSeq" id="WP_283430600.1">
    <property type="nucleotide sequence ID" value="NZ_FXUG01000001.1"/>
</dbReference>
<keyword evidence="1" id="KW-0227">DNA damage</keyword>
<protein>
    <submittedName>
        <fullName evidence="4">Protein arginine kinase activator</fullName>
    </submittedName>
</protein>
<keyword evidence="4" id="KW-0418">Kinase</keyword>
<gene>
    <name evidence="4" type="ORF">SAMN06265222_101361</name>
</gene>
<keyword evidence="4" id="KW-0808">Transferase</keyword>
<dbReference type="PROSITE" id="PS50151">
    <property type="entry name" value="UVR"/>
    <property type="match status" value="1"/>
</dbReference>
<keyword evidence="1" id="KW-0742">SOS response</keyword>
<dbReference type="Gene3D" id="4.10.860.10">
    <property type="entry name" value="UVR domain"/>
    <property type="match status" value="1"/>
</dbReference>